<dbReference type="InterPro" id="IPR002110">
    <property type="entry name" value="Ankyrin_rpt"/>
</dbReference>
<keyword evidence="5" id="KW-1185">Reference proteome</keyword>
<evidence type="ECO:0000256" key="1">
    <source>
        <dbReference type="ARBA" id="ARBA00022737"/>
    </source>
</evidence>
<dbReference type="Pfam" id="PF12796">
    <property type="entry name" value="Ank_2"/>
    <property type="match status" value="2"/>
</dbReference>
<protein>
    <submittedName>
        <fullName evidence="4">Uncharacterized protein</fullName>
    </submittedName>
</protein>
<dbReference type="PANTHER" id="PTHR24201">
    <property type="entry name" value="ANK_REP_REGION DOMAIN-CONTAINING PROTEIN"/>
    <property type="match status" value="1"/>
</dbReference>
<evidence type="ECO:0000313" key="5">
    <source>
        <dbReference type="Proteomes" id="UP001186944"/>
    </source>
</evidence>
<keyword evidence="1" id="KW-0677">Repeat</keyword>
<keyword evidence="2 3" id="KW-0040">ANK repeat</keyword>
<sequence>MSGKELIHFAAMNDNDKVISLIIEEGANVNKLDNDNRTPLHYACRAGLVKNVRKLLQNDAKTNVPDSYGDLPIHFICDAVENHKTMMYESLRLLLEAGPIDMVNVLNDDKKSPLSLAACWPANRSQGIIFKLIEKGANVNLPDRYQNFPVISACSQGSFMNVRLLLRHGANPNTVDCVGRGLLHHAATKTYLDGWNLLSDWKVDVEAC</sequence>
<dbReference type="EMBL" id="VSWD01000005">
    <property type="protein sequence ID" value="KAK3101986.1"/>
    <property type="molecule type" value="Genomic_DNA"/>
</dbReference>
<dbReference type="InterPro" id="IPR050776">
    <property type="entry name" value="Ank_Repeat/CDKN_Inhibitor"/>
</dbReference>
<feature type="repeat" description="ANK" evidence="3">
    <location>
        <begin position="35"/>
        <end position="67"/>
    </location>
</feature>
<name>A0AA89C131_PINIB</name>
<proteinExistence type="predicted"/>
<dbReference type="InterPro" id="IPR036770">
    <property type="entry name" value="Ankyrin_rpt-contain_sf"/>
</dbReference>
<evidence type="ECO:0000256" key="2">
    <source>
        <dbReference type="ARBA" id="ARBA00023043"/>
    </source>
</evidence>
<accession>A0AA89C131</accession>
<dbReference type="GO" id="GO:0005634">
    <property type="term" value="C:nucleus"/>
    <property type="evidence" value="ECO:0007669"/>
    <property type="project" value="TreeGrafter"/>
</dbReference>
<dbReference type="AlphaFoldDB" id="A0AA89C131"/>
<comment type="caution">
    <text evidence="4">The sequence shown here is derived from an EMBL/GenBank/DDBJ whole genome shotgun (WGS) entry which is preliminary data.</text>
</comment>
<feature type="repeat" description="ANK" evidence="3">
    <location>
        <begin position="2"/>
        <end position="34"/>
    </location>
</feature>
<organism evidence="4 5">
    <name type="scientific">Pinctada imbricata</name>
    <name type="common">Atlantic pearl-oyster</name>
    <name type="synonym">Pinctada martensii</name>
    <dbReference type="NCBI Taxonomy" id="66713"/>
    <lineage>
        <taxon>Eukaryota</taxon>
        <taxon>Metazoa</taxon>
        <taxon>Spiralia</taxon>
        <taxon>Lophotrochozoa</taxon>
        <taxon>Mollusca</taxon>
        <taxon>Bivalvia</taxon>
        <taxon>Autobranchia</taxon>
        <taxon>Pteriomorphia</taxon>
        <taxon>Pterioida</taxon>
        <taxon>Pterioidea</taxon>
        <taxon>Pteriidae</taxon>
        <taxon>Pinctada</taxon>
    </lineage>
</organism>
<dbReference type="PROSITE" id="PS50297">
    <property type="entry name" value="ANK_REP_REGION"/>
    <property type="match status" value="2"/>
</dbReference>
<gene>
    <name evidence="4" type="ORF">FSP39_007858</name>
</gene>
<dbReference type="Gene3D" id="1.25.40.20">
    <property type="entry name" value="Ankyrin repeat-containing domain"/>
    <property type="match status" value="2"/>
</dbReference>
<evidence type="ECO:0000313" key="4">
    <source>
        <dbReference type="EMBL" id="KAK3101986.1"/>
    </source>
</evidence>
<dbReference type="PANTHER" id="PTHR24201:SF16">
    <property type="entry name" value="ANKYRIN-1-LIKE-RELATED"/>
    <property type="match status" value="1"/>
</dbReference>
<dbReference type="Proteomes" id="UP001186944">
    <property type="component" value="Unassembled WGS sequence"/>
</dbReference>
<evidence type="ECO:0000256" key="3">
    <source>
        <dbReference type="PROSITE-ProRule" id="PRU00023"/>
    </source>
</evidence>
<dbReference type="SUPFAM" id="SSF48403">
    <property type="entry name" value="Ankyrin repeat"/>
    <property type="match status" value="1"/>
</dbReference>
<dbReference type="PROSITE" id="PS50088">
    <property type="entry name" value="ANK_REPEAT"/>
    <property type="match status" value="2"/>
</dbReference>
<reference evidence="4" key="1">
    <citation type="submission" date="2019-08" db="EMBL/GenBank/DDBJ databases">
        <title>The improved chromosome-level genome for the pearl oyster Pinctada fucata martensii using PacBio sequencing and Hi-C.</title>
        <authorList>
            <person name="Zheng Z."/>
        </authorList>
    </citation>
    <scope>NUCLEOTIDE SEQUENCE</scope>
    <source>
        <strain evidence="4">ZZ-2019</strain>
        <tissue evidence="4">Adductor muscle</tissue>
    </source>
</reference>
<dbReference type="SMART" id="SM00248">
    <property type="entry name" value="ANK"/>
    <property type="match status" value="5"/>
</dbReference>